<feature type="transmembrane region" description="Helical" evidence="9">
    <location>
        <begin position="80"/>
        <end position="98"/>
    </location>
</feature>
<sequence length="300" mass="31843">MSINTERRTLVIAGASLGVGLLVLGLKFLAWWTTGSIALYSDALESIVNVVTAVVALIAVRLAQKPADAALPYGYHKAEYFSAVVVGVMIIVAAIMIAREAWSGFWAPELPDAPLQGIMISAVATVINVVWAGVLIRHGRKVRSPALEADGKHLLTDVISTIGVLIGLALVLLTGWAVLDPILAALVAVNILWSGWAVICESVGGLMDVAVPPLTQKSIREVIAGNAEGAIEAHDIRTRQAGKMTFIDFHLVVPGAMSVDAAHTICDRVEAKLREVVKDVQITIHVEPEDKAKHAGIVVL</sequence>
<evidence type="ECO:0000256" key="3">
    <source>
        <dbReference type="ARBA" id="ARBA00022448"/>
    </source>
</evidence>
<evidence type="ECO:0000256" key="7">
    <source>
        <dbReference type="ARBA" id="ARBA00023136"/>
    </source>
</evidence>
<dbReference type="InterPro" id="IPR027470">
    <property type="entry name" value="Cation_efflux_CTD"/>
</dbReference>
<feature type="transmembrane region" description="Helical" evidence="9">
    <location>
        <begin position="118"/>
        <end position="137"/>
    </location>
</feature>
<dbReference type="InterPro" id="IPR002524">
    <property type="entry name" value="Cation_efflux"/>
</dbReference>
<keyword evidence="5 9" id="KW-0812">Transmembrane</keyword>
<reference evidence="12 13" key="1">
    <citation type="submission" date="2016-11" db="EMBL/GenBank/DDBJ databases">
        <authorList>
            <person name="Jaros S."/>
            <person name="Januszkiewicz K."/>
            <person name="Wedrychowicz H."/>
        </authorList>
    </citation>
    <scope>NUCLEOTIDE SEQUENCE [LARGE SCALE GENOMIC DNA]</scope>
    <source>
        <strain evidence="12 13">DSM 17137</strain>
    </source>
</reference>
<dbReference type="Pfam" id="PF01545">
    <property type="entry name" value="Cation_efflux"/>
    <property type="match status" value="1"/>
</dbReference>
<evidence type="ECO:0000259" key="11">
    <source>
        <dbReference type="Pfam" id="PF16916"/>
    </source>
</evidence>
<keyword evidence="7 9" id="KW-0472">Membrane</keyword>
<feature type="transmembrane region" description="Helical" evidence="9">
    <location>
        <begin position="158"/>
        <end position="179"/>
    </location>
</feature>
<evidence type="ECO:0000256" key="2">
    <source>
        <dbReference type="ARBA" id="ARBA00008114"/>
    </source>
</evidence>
<dbReference type="InterPro" id="IPR036837">
    <property type="entry name" value="Cation_efflux_CTD_sf"/>
</dbReference>
<comment type="subcellular location">
    <subcellularLocation>
        <location evidence="1">Cell membrane</location>
        <topology evidence="1">Multi-pass membrane protein</topology>
    </subcellularLocation>
</comment>
<dbReference type="InterPro" id="IPR050291">
    <property type="entry name" value="CDF_Transporter"/>
</dbReference>
<keyword evidence="6 9" id="KW-1133">Transmembrane helix</keyword>
<evidence type="ECO:0000256" key="6">
    <source>
        <dbReference type="ARBA" id="ARBA00022989"/>
    </source>
</evidence>
<dbReference type="GO" id="GO:0005886">
    <property type="term" value="C:plasma membrane"/>
    <property type="evidence" value="ECO:0007669"/>
    <property type="project" value="UniProtKB-SubCell"/>
</dbReference>
<proteinExistence type="inferred from homology"/>
<name>A0A1M5FHB5_9HYPH</name>
<dbReference type="SUPFAM" id="SSF160240">
    <property type="entry name" value="Cation efflux protein cytoplasmic domain-like"/>
    <property type="match status" value="1"/>
</dbReference>
<evidence type="ECO:0000256" key="4">
    <source>
        <dbReference type="ARBA" id="ARBA00022475"/>
    </source>
</evidence>
<dbReference type="NCBIfam" id="TIGR01297">
    <property type="entry name" value="CDF"/>
    <property type="match status" value="1"/>
</dbReference>
<evidence type="ECO:0000259" key="10">
    <source>
        <dbReference type="Pfam" id="PF01545"/>
    </source>
</evidence>
<protein>
    <recommendedName>
        <fullName evidence="8">Protein p34</fullName>
    </recommendedName>
</protein>
<dbReference type="Gene3D" id="1.20.1510.10">
    <property type="entry name" value="Cation efflux protein transmembrane domain"/>
    <property type="match status" value="1"/>
</dbReference>
<feature type="transmembrane region" description="Helical" evidence="9">
    <location>
        <begin position="38"/>
        <end position="60"/>
    </location>
</feature>
<evidence type="ECO:0000256" key="8">
    <source>
        <dbReference type="ARBA" id="ARBA00068882"/>
    </source>
</evidence>
<dbReference type="InterPro" id="IPR058533">
    <property type="entry name" value="Cation_efflux_TM"/>
</dbReference>
<dbReference type="InterPro" id="IPR027469">
    <property type="entry name" value="Cation_efflux_TMD_sf"/>
</dbReference>
<evidence type="ECO:0000313" key="13">
    <source>
        <dbReference type="Proteomes" id="UP000184533"/>
    </source>
</evidence>
<dbReference type="EMBL" id="FQVC01000017">
    <property type="protein sequence ID" value="SHF90532.1"/>
    <property type="molecule type" value="Genomic_DNA"/>
</dbReference>
<dbReference type="PANTHER" id="PTHR43840:SF15">
    <property type="entry name" value="MITOCHONDRIAL METAL TRANSPORTER 1-RELATED"/>
    <property type="match status" value="1"/>
</dbReference>
<feature type="domain" description="Cation efflux protein transmembrane" evidence="10">
    <location>
        <begin position="16"/>
        <end position="207"/>
    </location>
</feature>
<dbReference type="FunFam" id="3.30.70.1350:FF:000002">
    <property type="entry name" value="Ferrous-iron efflux pump FieF"/>
    <property type="match status" value="1"/>
</dbReference>
<dbReference type="PANTHER" id="PTHR43840">
    <property type="entry name" value="MITOCHONDRIAL METAL TRANSPORTER 1-RELATED"/>
    <property type="match status" value="1"/>
</dbReference>
<organism evidence="12 13">
    <name type="scientific">Devosia limi DSM 17137</name>
    <dbReference type="NCBI Taxonomy" id="1121477"/>
    <lineage>
        <taxon>Bacteria</taxon>
        <taxon>Pseudomonadati</taxon>
        <taxon>Pseudomonadota</taxon>
        <taxon>Alphaproteobacteria</taxon>
        <taxon>Hyphomicrobiales</taxon>
        <taxon>Devosiaceae</taxon>
        <taxon>Devosia</taxon>
    </lineage>
</organism>
<evidence type="ECO:0000256" key="9">
    <source>
        <dbReference type="SAM" id="Phobius"/>
    </source>
</evidence>
<feature type="transmembrane region" description="Helical" evidence="9">
    <location>
        <begin position="12"/>
        <end position="32"/>
    </location>
</feature>
<accession>A0A1M5FHB5</accession>
<evidence type="ECO:0000313" key="12">
    <source>
        <dbReference type="EMBL" id="SHF90532.1"/>
    </source>
</evidence>
<dbReference type="GO" id="GO:0015341">
    <property type="term" value="F:zinc efflux antiporter activity"/>
    <property type="evidence" value="ECO:0007669"/>
    <property type="project" value="TreeGrafter"/>
</dbReference>
<dbReference type="RefSeq" id="WP_244468713.1">
    <property type="nucleotide sequence ID" value="NZ_FQVC01000017.1"/>
</dbReference>
<evidence type="ECO:0000256" key="1">
    <source>
        <dbReference type="ARBA" id="ARBA00004651"/>
    </source>
</evidence>
<dbReference type="SUPFAM" id="SSF161111">
    <property type="entry name" value="Cation efflux protein transmembrane domain-like"/>
    <property type="match status" value="1"/>
</dbReference>
<comment type="similarity">
    <text evidence="2">Belongs to the cation diffusion facilitator (CDF) transporter (TC 2.A.4) family.</text>
</comment>
<dbReference type="GO" id="GO:0015086">
    <property type="term" value="F:cadmium ion transmembrane transporter activity"/>
    <property type="evidence" value="ECO:0007669"/>
    <property type="project" value="TreeGrafter"/>
</dbReference>
<dbReference type="Gene3D" id="3.30.70.1350">
    <property type="entry name" value="Cation efflux protein, cytoplasmic domain"/>
    <property type="match status" value="1"/>
</dbReference>
<keyword evidence="4" id="KW-1003">Cell membrane</keyword>
<dbReference type="Pfam" id="PF16916">
    <property type="entry name" value="ZT_dimer"/>
    <property type="match status" value="1"/>
</dbReference>
<gene>
    <name evidence="12" type="ORF">SAMN02745223_03841</name>
</gene>
<dbReference type="Proteomes" id="UP000184533">
    <property type="component" value="Unassembled WGS sequence"/>
</dbReference>
<dbReference type="AlphaFoldDB" id="A0A1M5FHB5"/>
<feature type="domain" description="Cation efflux protein cytoplasmic" evidence="11">
    <location>
        <begin position="212"/>
        <end position="289"/>
    </location>
</feature>
<dbReference type="GO" id="GO:0006882">
    <property type="term" value="P:intracellular zinc ion homeostasis"/>
    <property type="evidence" value="ECO:0007669"/>
    <property type="project" value="TreeGrafter"/>
</dbReference>
<keyword evidence="3" id="KW-0813">Transport</keyword>
<evidence type="ECO:0000256" key="5">
    <source>
        <dbReference type="ARBA" id="ARBA00022692"/>
    </source>
</evidence>
<dbReference type="GO" id="GO:0015093">
    <property type="term" value="F:ferrous iron transmembrane transporter activity"/>
    <property type="evidence" value="ECO:0007669"/>
    <property type="project" value="TreeGrafter"/>
</dbReference>